<dbReference type="GO" id="GO:0004066">
    <property type="term" value="F:asparagine synthase (glutamine-hydrolyzing) activity"/>
    <property type="evidence" value="ECO:0007669"/>
    <property type="project" value="UniProtKB-EC"/>
</dbReference>
<proteinExistence type="inferred from homology"/>
<dbReference type="AlphaFoldDB" id="A0A511HBF9"/>
<evidence type="ECO:0000256" key="8">
    <source>
        <dbReference type="PIRSR" id="PIRSR001589-2"/>
    </source>
</evidence>
<dbReference type="InterPro" id="IPR006426">
    <property type="entry name" value="Asn_synth_AEB"/>
</dbReference>
<evidence type="ECO:0000256" key="4">
    <source>
        <dbReference type="ARBA" id="ARBA00022741"/>
    </source>
</evidence>
<evidence type="ECO:0000256" key="3">
    <source>
        <dbReference type="ARBA" id="ARBA00012737"/>
    </source>
</evidence>
<evidence type="ECO:0000256" key="1">
    <source>
        <dbReference type="ARBA" id="ARBA00005187"/>
    </source>
</evidence>
<dbReference type="GO" id="GO:0005829">
    <property type="term" value="C:cytosol"/>
    <property type="evidence" value="ECO:0007669"/>
    <property type="project" value="TreeGrafter"/>
</dbReference>
<dbReference type="CDD" id="cd00712">
    <property type="entry name" value="AsnB"/>
    <property type="match status" value="1"/>
</dbReference>
<comment type="similarity">
    <text evidence="2">Belongs to the asparagine synthetase family.</text>
</comment>
<dbReference type="SUPFAM" id="SSF52402">
    <property type="entry name" value="Adenine nucleotide alpha hydrolases-like"/>
    <property type="match status" value="1"/>
</dbReference>
<evidence type="ECO:0000256" key="9">
    <source>
        <dbReference type="PIRSR" id="PIRSR001589-3"/>
    </source>
</evidence>
<feature type="domain" description="Glutamine amidotransferase type-2" evidence="10">
    <location>
        <begin position="1"/>
        <end position="166"/>
    </location>
</feature>
<evidence type="ECO:0000256" key="5">
    <source>
        <dbReference type="ARBA" id="ARBA00022840"/>
    </source>
</evidence>
<evidence type="ECO:0000256" key="6">
    <source>
        <dbReference type="ARBA" id="ARBA00022962"/>
    </source>
</evidence>
<dbReference type="PANTHER" id="PTHR43284">
    <property type="entry name" value="ASPARAGINE SYNTHETASE (GLUTAMINE-HYDROLYZING)"/>
    <property type="match status" value="1"/>
</dbReference>
<dbReference type="Pfam" id="PF00733">
    <property type="entry name" value="Asn_synthase"/>
    <property type="match status" value="1"/>
</dbReference>
<dbReference type="InterPro" id="IPR017932">
    <property type="entry name" value="GATase_2_dom"/>
</dbReference>
<comment type="caution">
    <text evidence="11">The sequence shown here is derived from an EMBL/GenBank/DDBJ whole genome shotgun (WGS) entry which is preliminary data.</text>
</comment>
<dbReference type="Gene3D" id="3.60.20.10">
    <property type="entry name" value="Glutamine Phosphoribosylpyrophosphate, subunit 1, domain 1"/>
    <property type="match status" value="1"/>
</dbReference>
<keyword evidence="6" id="KW-0315">Glutamine amidotransferase</keyword>
<organism evidence="11 12">
    <name type="scientific">Myxococcus virescens</name>
    <dbReference type="NCBI Taxonomy" id="83456"/>
    <lineage>
        <taxon>Bacteria</taxon>
        <taxon>Pseudomonadati</taxon>
        <taxon>Myxococcota</taxon>
        <taxon>Myxococcia</taxon>
        <taxon>Myxococcales</taxon>
        <taxon>Cystobacterineae</taxon>
        <taxon>Myxococcaceae</taxon>
        <taxon>Myxococcus</taxon>
    </lineage>
</organism>
<feature type="site" description="Important for beta-aspartyl-AMP intermediate formation" evidence="9">
    <location>
        <position position="323"/>
    </location>
</feature>
<dbReference type="InterPro" id="IPR033738">
    <property type="entry name" value="AsnB_N"/>
</dbReference>
<dbReference type="CDD" id="cd01991">
    <property type="entry name" value="Asn_synthase_B_C"/>
    <property type="match status" value="1"/>
</dbReference>
<dbReference type="PIRSF" id="PIRSF001589">
    <property type="entry name" value="Asn_synthetase_glu-h"/>
    <property type="match status" value="1"/>
</dbReference>
<protein>
    <recommendedName>
        <fullName evidence="3">asparagine synthase (glutamine-hydrolyzing)</fullName>
        <ecNumber evidence="3">6.3.5.4</ecNumber>
    </recommendedName>
</protein>
<dbReference type="GO" id="GO:0005524">
    <property type="term" value="F:ATP binding"/>
    <property type="evidence" value="ECO:0007669"/>
    <property type="project" value="UniProtKB-KW"/>
</dbReference>
<dbReference type="Proteomes" id="UP000321224">
    <property type="component" value="Unassembled WGS sequence"/>
</dbReference>
<dbReference type="Pfam" id="PF13537">
    <property type="entry name" value="GATase_7"/>
    <property type="match status" value="1"/>
</dbReference>
<dbReference type="Gene3D" id="3.40.50.620">
    <property type="entry name" value="HUPs"/>
    <property type="match status" value="1"/>
</dbReference>
<dbReference type="PANTHER" id="PTHR43284:SF1">
    <property type="entry name" value="ASPARAGINE SYNTHETASE"/>
    <property type="match status" value="1"/>
</dbReference>
<sequence length="602" mass="68774">MGLAHSRLSIIDLENGVQPLFDSAGECVLVCNGEVYDFERQRQELEAEGFQFKTRSDSEVILGLYQKHGLELFQHLRGEFAFLLFDKKRRRLIACRDRFGIKPLFVANTDDGGWVFASEIKAILASGLKEARMQFVLPFGERNENETLFRGIYDLPPGTALVVDLVEPAPRLLTYWRPDFPKGDGGGAAKDFSQWKAETDAALTEAIRLRLRADVPVGVYLSGGIDSALVAAKVRRLGNQPPLAFTVSFADMPRFNERSNAERIAEHIGVEHHVLDVETNDLWENLEACLWHSEDIIFDFAPVAKFLLSDFAKKHVSVVLTGEGADEVFLGYKMFRDKLHGYQRPVFIRAASRVREWFVLRYWKFLYAIVRVLTFRKEFRAPSRSEPLATLLPRQPLDQSQLEGRHPLLKDQYRRMKDHLRKAILVCFGDRMEMAHSIEGRVPFLDHHLFELARDIPIDFKIHQGKEKYILREIAADLVPEEVQAREKWPFSTTVPTFNREAYPACDRLCDTYLTPSAVREAGILKWPMIAFARFLRRFERFRVIADRFLLVACSLQILHHLFISRGAESLGGHLPGKMPSKSAGLQMREDRLATGDVATGT</sequence>
<dbReference type="PROSITE" id="PS51278">
    <property type="entry name" value="GATASE_TYPE_2"/>
    <property type="match status" value="1"/>
</dbReference>
<evidence type="ECO:0000313" key="11">
    <source>
        <dbReference type="EMBL" id="GEL70888.1"/>
    </source>
</evidence>
<accession>A0A511HBF9</accession>
<keyword evidence="4 8" id="KW-0547">Nucleotide-binding</keyword>
<evidence type="ECO:0000256" key="7">
    <source>
        <dbReference type="ARBA" id="ARBA00048741"/>
    </source>
</evidence>
<feature type="binding site" evidence="8">
    <location>
        <position position="57"/>
    </location>
    <ligand>
        <name>L-glutamine</name>
        <dbReference type="ChEBI" id="CHEBI:58359"/>
    </ligand>
</feature>
<dbReference type="EMBL" id="BJVY01000012">
    <property type="protein sequence ID" value="GEL70888.1"/>
    <property type="molecule type" value="Genomic_DNA"/>
</dbReference>
<dbReference type="InterPro" id="IPR001962">
    <property type="entry name" value="Asn_synthase"/>
</dbReference>
<name>A0A511HBF9_9BACT</name>
<dbReference type="NCBIfam" id="TIGR01536">
    <property type="entry name" value="asn_synth_AEB"/>
    <property type="match status" value="1"/>
</dbReference>
<comment type="pathway">
    <text evidence="1">Amino-acid biosynthesis; L-asparagine biosynthesis; L-asparagine from L-aspartate (L-Gln route): step 1/1.</text>
</comment>
<dbReference type="GO" id="GO:0006529">
    <property type="term" value="P:asparagine biosynthetic process"/>
    <property type="evidence" value="ECO:0007669"/>
    <property type="project" value="InterPro"/>
</dbReference>
<dbReference type="EC" id="6.3.5.4" evidence="3"/>
<keyword evidence="5 8" id="KW-0067">ATP-binding</keyword>
<dbReference type="InterPro" id="IPR014729">
    <property type="entry name" value="Rossmann-like_a/b/a_fold"/>
</dbReference>
<comment type="catalytic activity">
    <reaction evidence="7">
        <text>L-aspartate + L-glutamine + ATP + H2O = L-asparagine + L-glutamate + AMP + diphosphate + H(+)</text>
        <dbReference type="Rhea" id="RHEA:12228"/>
        <dbReference type="ChEBI" id="CHEBI:15377"/>
        <dbReference type="ChEBI" id="CHEBI:15378"/>
        <dbReference type="ChEBI" id="CHEBI:29985"/>
        <dbReference type="ChEBI" id="CHEBI:29991"/>
        <dbReference type="ChEBI" id="CHEBI:30616"/>
        <dbReference type="ChEBI" id="CHEBI:33019"/>
        <dbReference type="ChEBI" id="CHEBI:58048"/>
        <dbReference type="ChEBI" id="CHEBI:58359"/>
        <dbReference type="ChEBI" id="CHEBI:456215"/>
        <dbReference type="EC" id="6.3.5.4"/>
    </reaction>
</comment>
<reference evidence="11 12" key="1">
    <citation type="submission" date="2019-07" db="EMBL/GenBank/DDBJ databases">
        <title>Whole genome shotgun sequence of Myxococcus virescens NBRC 100334.</title>
        <authorList>
            <person name="Hosoyama A."/>
            <person name="Uohara A."/>
            <person name="Ohji S."/>
            <person name="Ichikawa N."/>
        </authorList>
    </citation>
    <scope>NUCLEOTIDE SEQUENCE [LARGE SCALE GENOMIC DNA]</scope>
    <source>
        <strain evidence="11 12">NBRC 100334</strain>
    </source>
</reference>
<evidence type="ECO:0000256" key="2">
    <source>
        <dbReference type="ARBA" id="ARBA00005752"/>
    </source>
</evidence>
<dbReference type="InterPro" id="IPR051786">
    <property type="entry name" value="ASN_synthetase/amidase"/>
</dbReference>
<evidence type="ECO:0000313" key="12">
    <source>
        <dbReference type="Proteomes" id="UP000321224"/>
    </source>
</evidence>
<gene>
    <name evidence="11" type="primary">asnB</name>
    <name evidence="11" type="ORF">MVI01_26720</name>
</gene>
<dbReference type="InterPro" id="IPR029055">
    <property type="entry name" value="Ntn_hydrolases_N"/>
</dbReference>
<evidence type="ECO:0000259" key="10">
    <source>
        <dbReference type="PROSITE" id="PS51278"/>
    </source>
</evidence>
<dbReference type="SUPFAM" id="SSF56235">
    <property type="entry name" value="N-terminal nucleophile aminohydrolases (Ntn hydrolases)"/>
    <property type="match status" value="1"/>
</dbReference>